<dbReference type="InterPro" id="IPR035906">
    <property type="entry name" value="MetI-like_sf"/>
</dbReference>
<keyword evidence="8 9" id="KW-0472">Membrane</keyword>
<keyword evidence="5 9" id="KW-1003">Cell membrane</keyword>
<evidence type="ECO:0000256" key="6">
    <source>
        <dbReference type="ARBA" id="ARBA00022692"/>
    </source>
</evidence>
<evidence type="ECO:0000256" key="3">
    <source>
        <dbReference type="ARBA" id="ARBA00016864"/>
    </source>
</evidence>
<keyword evidence="4" id="KW-0813">Transport</keyword>
<keyword evidence="12" id="KW-1185">Reference proteome</keyword>
<feature type="transmembrane region" description="Helical" evidence="9">
    <location>
        <begin position="363"/>
        <end position="383"/>
    </location>
</feature>
<dbReference type="RefSeq" id="WP_377166267.1">
    <property type="nucleotide sequence ID" value="NZ_JBHSMQ010000003.1"/>
</dbReference>
<feature type="domain" description="ABC transmembrane type-1" evidence="10">
    <location>
        <begin position="121"/>
        <end position="378"/>
    </location>
</feature>
<dbReference type="EMBL" id="JBHSMQ010000003">
    <property type="protein sequence ID" value="MFC5455312.1"/>
    <property type="molecule type" value="Genomic_DNA"/>
</dbReference>
<evidence type="ECO:0000256" key="8">
    <source>
        <dbReference type="ARBA" id="ARBA00023136"/>
    </source>
</evidence>
<feature type="transmembrane region" description="Helical" evidence="9">
    <location>
        <begin position="31"/>
        <end position="49"/>
    </location>
</feature>
<dbReference type="NCBIfam" id="TIGR00974">
    <property type="entry name" value="3a0107s02c"/>
    <property type="match status" value="1"/>
</dbReference>
<dbReference type="PANTHER" id="PTHR43470">
    <property type="entry name" value="PHOSPHATE TRANSPORT SYSTEM PERMEASE PROTEIN PSTA-RELATED"/>
    <property type="match status" value="1"/>
</dbReference>
<gene>
    <name evidence="11" type="primary">pstA</name>
    <name evidence="11" type="ORF">ACFQDI_10630</name>
</gene>
<proteinExistence type="inferred from homology"/>
<dbReference type="SUPFAM" id="SSF161098">
    <property type="entry name" value="MetI-like"/>
    <property type="match status" value="1"/>
</dbReference>
<accession>A0ABW0KRE6</accession>
<comment type="caution">
    <text evidence="11">The sequence shown here is derived from an EMBL/GenBank/DDBJ whole genome shotgun (WGS) entry which is preliminary data.</text>
</comment>
<evidence type="ECO:0000259" key="10">
    <source>
        <dbReference type="PROSITE" id="PS50928"/>
    </source>
</evidence>
<dbReference type="InterPro" id="IPR000515">
    <property type="entry name" value="MetI-like"/>
</dbReference>
<evidence type="ECO:0000256" key="5">
    <source>
        <dbReference type="ARBA" id="ARBA00022475"/>
    </source>
</evidence>
<evidence type="ECO:0000256" key="7">
    <source>
        <dbReference type="ARBA" id="ARBA00022989"/>
    </source>
</evidence>
<dbReference type="CDD" id="cd06261">
    <property type="entry name" value="TM_PBP2"/>
    <property type="match status" value="1"/>
</dbReference>
<evidence type="ECO:0000313" key="11">
    <source>
        <dbReference type="EMBL" id="MFC5455312.1"/>
    </source>
</evidence>
<comment type="similarity">
    <text evidence="2 9">Belongs to the binding-protein-dependent transport system permease family. CysTW subfamily.</text>
</comment>
<protein>
    <recommendedName>
        <fullName evidence="3 9">Phosphate transport system permease protein PstA</fullName>
    </recommendedName>
</protein>
<organism evidence="11 12">
    <name type="scientific">Prosthecobacter fluviatilis</name>
    <dbReference type="NCBI Taxonomy" id="445931"/>
    <lineage>
        <taxon>Bacteria</taxon>
        <taxon>Pseudomonadati</taxon>
        <taxon>Verrucomicrobiota</taxon>
        <taxon>Verrucomicrobiia</taxon>
        <taxon>Verrucomicrobiales</taxon>
        <taxon>Verrucomicrobiaceae</taxon>
        <taxon>Prosthecobacter</taxon>
    </lineage>
</organism>
<evidence type="ECO:0000256" key="2">
    <source>
        <dbReference type="ARBA" id="ARBA00007069"/>
    </source>
</evidence>
<evidence type="ECO:0000256" key="9">
    <source>
        <dbReference type="RuleBase" id="RU363043"/>
    </source>
</evidence>
<evidence type="ECO:0000313" key="12">
    <source>
        <dbReference type="Proteomes" id="UP001596052"/>
    </source>
</evidence>
<reference evidence="12" key="1">
    <citation type="journal article" date="2019" name="Int. J. Syst. Evol. Microbiol.">
        <title>The Global Catalogue of Microorganisms (GCM) 10K type strain sequencing project: providing services to taxonomists for standard genome sequencing and annotation.</title>
        <authorList>
            <consortium name="The Broad Institute Genomics Platform"/>
            <consortium name="The Broad Institute Genome Sequencing Center for Infectious Disease"/>
            <person name="Wu L."/>
            <person name="Ma J."/>
        </authorList>
    </citation>
    <scope>NUCLEOTIDE SEQUENCE [LARGE SCALE GENOMIC DNA]</scope>
    <source>
        <strain evidence="12">CGMCC 4.1469</strain>
    </source>
</reference>
<dbReference type="PROSITE" id="PS50928">
    <property type="entry name" value="ABC_TM1"/>
    <property type="match status" value="1"/>
</dbReference>
<dbReference type="Pfam" id="PF00528">
    <property type="entry name" value="BPD_transp_1"/>
    <property type="match status" value="1"/>
</dbReference>
<comment type="subcellular location">
    <subcellularLocation>
        <location evidence="1 9">Cell membrane</location>
        <topology evidence="1 9">Multi-pass membrane protein</topology>
    </subcellularLocation>
</comment>
<evidence type="ECO:0000256" key="1">
    <source>
        <dbReference type="ARBA" id="ARBA00004651"/>
    </source>
</evidence>
<sequence>MNPAPTNENPFAGDSSGIQQRETAARWGLRIGSYVVVLITLAIMLHIFIKGAPVAFQSKWPFVNTKFLTELPATLHVIEDRQGNHIETDVNGSDAVKKKLGDNFRAEKTISYSGGGILGPIVGTALLVIVSVGVALFLGVACAIYLSEYARHGKFLETVRLAILNLAGVPSVVFGLFGLGAFVLTAPTFVDVPAERSVFSIPLGFTTLSFEGWDTCVLSGGFTLAFVILPVIITASEQCLQAVPQGFRETSMALGATRWQTIRYSVLPFATPGILTSSILGIARAAGETAPIMFTAALAFKDKLPWQKDLPPLPADASIFAHWEQSVERFLGIFTESVQALPYHIYTLAAKIPQNEYAERAQYGSVFVFLVLVASLAASSVMLRKRLRAKYRW</sequence>
<dbReference type="InterPro" id="IPR005672">
    <property type="entry name" value="Phosphate_PstA"/>
</dbReference>
<dbReference type="Proteomes" id="UP001596052">
    <property type="component" value="Unassembled WGS sequence"/>
</dbReference>
<keyword evidence="6 9" id="KW-0812">Transmembrane</keyword>
<feature type="transmembrane region" description="Helical" evidence="9">
    <location>
        <begin position="158"/>
        <end position="184"/>
    </location>
</feature>
<name>A0ABW0KRE6_9BACT</name>
<feature type="transmembrane region" description="Helical" evidence="9">
    <location>
        <begin position="121"/>
        <end position="146"/>
    </location>
</feature>
<dbReference type="PANTHER" id="PTHR43470:SF3">
    <property type="entry name" value="PHOSPHATE TRANSPORT SYSTEM PERMEASE PROTEIN PSTA-RELATED"/>
    <property type="match status" value="1"/>
</dbReference>
<keyword evidence="7 9" id="KW-1133">Transmembrane helix</keyword>
<evidence type="ECO:0000256" key="4">
    <source>
        <dbReference type="ARBA" id="ARBA00022448"/>
    </source>
</evidence>
<comment type="caution">
    <text evidence="9">Lacks conserved residue(s) required for the propagation of feature annotation.</text>
</comment>
<dbReference type="Gene3D" id="1.10.3720.10">
    <property type="entry name" value="MetI-like"/>
    <property type="match status" value="1"/>
</dbReference>